<keyword evidence="4" id="KW-0548">Nucleotidyltransferase</keyword>
<dbReference type="Proteomes" id="UP000062475">
    <property type="component" value="Chromosome"/>
</dbReference>
<proteinExistence type="inferred from homology"/>
<dbReference type="EMBL" id="CP012175">
    <property type="protein sequence ID" value="AKV80141.1"/>
    <property type="molecule type" value="Genomic_DNA"/>
</dbReference>
<dbReference type="EMBL" id="CP012173">
    <property type="protein sequence ID" value="AKV75650.1"/>
    <property type="molecule type" value="Genomic_DNA"/>
</dbReference>
<reference evidence="15 16" key="2">
    <citation type="journal article" date="2015" name="Genome Announc.">
        <title>Complete Genome Sequences of Evolved Arsenate-Resistant Metallosphaera sedula Strains.</title>
        <authorList>
            <person name="Ai C."/>
            <person name="McCarthy S."/>
            <person name="Schackwitz W."/>
            <person name="Martin J."/>
            <person name="Lipzen A."/>
            <person name="Blum P."/>
        </authorList>
    </citation>
    <scope>NUCLEOTIDE SEQUENCE [LARGE SCALE GENOMIC DNA]</scope>
    <source>
        <strain evidence="10 16">ARS120-1</strain>
        <strain evidence="11 15">ARS120-2</strain>
        <strain evidence="8 18">ARS50-1</strain>
        <strain evidence="9 17">ARS50-2</strain>
    </source>
</reference>
<dbReference type="GO" id="GO:0003983">
    <property type="term" value="F:UTP:glucose-1-phosphate uridylyltransferase activity"/>
    <property type="evidence" value="ECO:0007669"/>
    <property type="project" value="UniProtKB-EC"/>
</dbReference>
<dbReference type="Proteomes" id="UP000062398">
    <property type="component" value="Chromosome"/>
</dbReference>
<dbReference type="GeneID" id="91754685"/>
<feature type="domain" description="Nucleotidyl transferase" evidence="6">
    <location>
        <begin position="5"/>
        <end position="248"/>
    </location>
</feature>
<comment type="similarity">
    <text evidence="1">Belongs to the UDPGP type 2 family.</text>
</comment>
<evidence type="ECO:0000313" key="8">
    <source>
        <dbReference type="EMBL" id="AKV73406.1"/>
    </source>
</evidence>
<dbReference type="CDD" id="cd04181">
    <property type="entry name" value="NTP_transferase"/>
    <property type="match status" value="1"/>
</dbReference>
<dbReference type="PANTHER" id="PTHR43197:SF1">
    <property type="entry name" value="UTP--GLUCOSE-1-PHOSPHATE URIDYLYLTRANSFERASE"/>
    <property type="match status" value="1"/>
</dbReference>
<evidence type="ECO:0000256" key="4">
    <source>
        <dbReference type="ARBA" id="ARBA00022695"/>
    </source>
</evidence>
<dbReference type="EMBL" id="CP012172">
    <property type="protein sequence ID" value="AKV73406.1"/>
    <property type="molecule type" value="Genomic_DNA"/>
</dbReference>
<keyword evidence="3 7" id="KW-0808">Transferase</keyword>
<evidence type="ECO:0000256" key="5">
    <source>
        <dbReference type="ARBA" id="ARBA00048128"/>
    </source>
</evidence>
<dbReference type="PANTHER" id="PTHR43197">
    <property type="entry name" value="UTP--GLUCOSE-1-PHOSPHATE URIDYLYLTRANSFERASE"/>
    <property type="match status" value="1"/>
</dbReference>
<dbReference type="EMBL" id="CP012176">
    <property type="protein sequence ID" value="AKV82383.1"/>
    <property type="molecule type" value="Genomic_DNA"/>
</dbReference>
<dbReference type="AlphaFoldDB" id="A0A088E1T6"/>
<evidence type="ECO:0000313" key="10">
    <source>
        <dbReference type="EMBL" id="AKV77896.1"/>
    </source>
</evidence>
<accession>A0A088E1T6</accession>
<organism evidence="7 13">
    <name type="scientific">Metallosphaera sedula</name>
    <dbReference type="NCBI Taxonomy" id="43687"/>
    <lineage>
        <taxon>Archaea</taxon>
        <taxon>Thermoproteota</taxon>
        <taxon>Thermoprotei</taxon>
        <taxon>Sulfolobales</taxon>
        <taxon>Sulfolobaceae</taxon>
        <taxon>Metallosphaera</taxon>
    </lineage>
</organism>
<evidence type="ECO:0000256" key="2">
    <source>
        <dbReference type="ARBA" id="ARBA00012415"/>
    </source>
</evidence>
<evidence type="ECO:0000259" key="6">
    <source>
        <dbReference type="Pfam" id="PF00483"/>
    </source>
</evidence>
<dbReference type="Proteomes" id="UP000061362">
    <property type="component" value="Chromosome"/>
</dbReference>
<evidence type="ECO:0000256" key="1">
    <source>
        <dbReference type="ARBA" id="ARBA00006890"/>
    </source>
</evidence>
<dbReference type="GO" id="GO:0006011">
    <property type="term" value="P:UDP-alpha-D-glucose metabolic process"/>
    <property type="evidence" value="ECO:0007669"/>
    <property type="project" value="InterPro"/>
</dbReference>
<evidence type="ECO:0000313" key="11">
    <source>
        <dbReference type="EMBL" id="AKV80141.1"/>
    </source>
</evidence>
<protein>
    <recommendedName>
        <fullName evidence="2">UTP--glucose-1-phosphate uridylyltransferase</fullName>
        <ecNumber evidence="2">2.7.7.9</ecNumber>
    </recommendedName>
</protein>
<dbReference type="PATRIC" id="fig|43687.5.peg.244"/>
<evidence type="ECO:0000313" key="13">
    <source>
        <dbReference type="Proteomes" id="UP000029084"/>
    </source>
</evidence>
<evidence type="ECO:0000313" key="15">
    <source>
        <dbReference type="Proteomes" id="UP000061362"/>
    </source>
</evidence>
<dbReference type="RefSeq" id="WP_011921385.1">
    <property type="nucleotide sequence ID" value="NZ_AP019770.1"/>
</dbReference>
<dbReference type="EC" id="2.7.7.9" evidence="2"/>
<evidence type="ECO:0000313" key="7">
    <source>
        <dbReference type="EMBL" id="AIM26404.1"/>
    </source>
</evidence>
<dbReference type="Proteomes" id="UP000029084">
    <property type="component" value="Chromosome"/>
</dbReference>
<dbReference type="EMBL" id="CP012174">
    <property type="protein sequence ID" value="AKV77896.1"/>
    <property type="molecule type" value="Genomic_DNA"/>
</dbReference>
<name>A0A088E1T6_9CREN</name>
<evidence type="ECO:0000313" key="18">
    <source>
        <dbReference type="Proteomes" id="UP000068832"/>
    </source>
</evidence>
<reference evidence="7 13" key="1">
    <citation type="journal article" date="2014" name="J. Bacteriol.">
        <title>Role of an Archaeal PitA Transporter in the Copper and Arsenic Resistance of Metallosphaera sedula, an Extreme Thermoacidophile.</title>
        <authorList>
            <person name="McCarthy S."/>
            <person name="Ai C."/>
            <person name="Wheaton G."/>
            <person name="Tevatia R."/>
            <person name="Eckrich V."/>
            <person name="Kelly R."/>
            <person name="Blum P."/>
        </authorList>
    </citation>
    <scope>NUCLEOTIDE SEQUENCE [LARGE SCALE GENOMIC DNA]</scope>
    <source>
        <strain evidence="7 13">CuR1</strain>
    </source>
</reference>
<dbReference type="OrthoDB" id="15372at2157"/>
<evidence type="ECO:0000313" key="16">
    <source>
        <dbReference type="Proteomes" id="UP000062398"/>
    </source>
</evidence>
<evidence type="ECO:0000313" key="17">
    <source>
        <dbReference type="Proteomes" id="UP000062475"/>
    </source>
</evidence>
<evidence type="ECO:0000313" key="12">
    <source>
        <dbReference type="EMBL" id="AKV82383.1"/>
    </source>
</evidence>
<dbReference type="SUPFAM" id="SSF53448">
    <property type="entry name" value="Nucleotide-diphospho-sugar transferases"/>
    <property type="match status" value="1"/>
</dbReference>
<dbReference type="InterPro" id="IPR005835">
    <property type="entry name" value="NTP_transferase_dom"/>
</dbReference>
<reference evidence="12 14" key="3">
    <citation type="submission" date="2015-07" db="EMBL/GenBank/DDBJ databases">
        <title>Physiological, transcriptional responses and genome re-sequencing of acid resistant extremely thermoacidophilic Metallosphaera sedula SARC-M1.</title>
        <authorList>
            <person name="Ai C."/>
            <person name="McCarthy S."/>
            <person name="Eckrich V."/>
            <person name="Rudrappa D."/>
            <person name="Qiu G."/>
            <person name="Blum P."/>
        </authorList>
    </citation>
    <scope>NUCLEOTIDE SEQUENCE [LARGE SCALE GENOMIC DNA]</scope>
    <source>
        <strain evidence="12 14">SARC-M1</strain>
    </source>
</reference>
<sequence>MKVEKAVITAAGKGSRMKYITSVLPKALLPLFRKEDGKFVMRPVIDLILDSLGEAGVTKPCIVVGNQGKLLVDYLAERGVTFVTQNVPRGFGDAVLRAKDFVGNDPFFVHADDGVLTGGYVEATKIFEEMEPDAVLMVRKVNNPQRYGVVTVEEVGETMNHKLLRVKEAEEKPKVPKSDLGISAVYIFSPRIMNALEQVDVKEGELELTYGISNILRQGGEVYAILLEKERWLNVGDPDNYFRALEFTYKI</sequence>
<dbReference type="Gene3D" id="3.90.550.10">
    <property type="entry name" value="Spore Coat Polysaccharide Biosynthesis Protein SpsA, Chain A"/>
    <property type="match status" value="1"/>
</dbReference>
<evidence type="ECO:0000256" key="3">
    <source>
        <dbReference type="ARBA" id="ARBA00022679"/>
    </source>
</evidence>
<evidence type="ECO:0000313" key="9">
    <source>
        <dbReference type="EMBL" id="AKV75650.1"/>
    </source>
</evidence>
<dbReference type="InterPro" id="IPR029044">
    <property type="entry name" value="Nucleotide-diphossugar_trans"/>
</dbReference>
<dbReference type="Proteomes" id="UP000068832">
    <property type="component" value="Chromosome"/>
</dbReference>
<evidence type="ECO:0000313" key="14">
    <source>
        <dbReference type="Proteomes" id="UP000056255"/>
    </source>
</evidence>
<dbReference type="Pfam" id="PF00483">
    <property type="entry name" value="NTP_transferase"/>
    <property type="match status" value="1"/>
</dbReference>
<dbReference type="Proteomes" id="UP000056255">
    <property type="component" value="Chromosome"/>
</dbReference>
<comment type="catalytic activity">
    <reaction evidence="5">
        <text>alpha-D-glucose 1-phosphate + UTP + H(+) = UDP-alpha-D-glucose + diphosphate</text>
        <dbReference type="Rhea" id="RHEA:19889"/>
        <dbReference type="ChEBI" id="CHEBI:15378"/>
        <dbReference type="ChEBI" id="CHEBI:33019"/>
        <dbReference type="ChEBI" id="CHEBI:46398"/>
        <dbReference type="ChEBI" id="CHEBI:58601"/>
        <dbReference type="ChEBI" id="CHEBI:58885"/>
        <dbReference type="EC" id="2.7.7.9"/>
    </reaction>
</comment>
<dbReference type="OMA" id="KTHYGQY"/>
<dbReference type="InterPro" id="IPR005771">
    <property type="entry name" value="GalU_uridylyltTrfase_bac/arc"/>
</dbReference>
<dbReference type="EMBL" id="CP008822">
    <property type="protein sequence ID" value="AIM26404.1"/>
    <property type="molecule type" value="Genomic_DNA"/>
</dbReference>
<gene>
    <name evidence="7" type="ORF">HA72_0240</name>
    <name evidence="8" type="ORF">MsedA_0251</name>
    <name evidence="9" type="ORF">MsedB_0251</name>
    <name evidence="10" type="ORF">MsedC_0250</name>
    <name evidence="11" type="ORF">MsedD_0251</name>
    <name evidence="12" type="ORF">MsedE_0251</name>
</gene>